<protein>
    <submittedName>
        <fullName evidence="3">Glycosyltransferase</fullName>
        <ecNumber evidence="3">2.4.-.-</ecNumber>
    </submittedName>
</protein>
<evidence type="ECO:0000256" key="1">
    <source>
        <dbReference type="ARBA" id="ARBA00022679"/>
    </source>
</evidence>
<keyword evidence="4" id="KW-1185">Reference proteome</keyword>
<evidence type="ECO:0000313" key="3">
    <source>
        <dbReference type="EMBL" id="MDO1448619.1"/>
    </source>
</evidence>
<dbReference type="Gene3D" id="3.40.50.2000">
    <property type="entry name" value="Glycogen Phosphorylase B"/>
    <property type="match status" value="1"/>
</dbReference>
<sequence length="384" mass="44068">MINIAIDAFRLVGNPYSSHAIYIYELVKSLLKNDEITHIYLIIPTKPHDHHMYDELAAQPKVTFVTPNKKYIIQRFIHEVRWIQLGVVEALKKISAPVQYLICQYHQCPLRVSRQIKVITIVHDLCGLNTFFYPRLKKGLYRHYTNFLVSLVRTDLFIPISEFTKSELIRIFPSSKSRVSKVVHNNLSIETVSDQLMLETLEKYDLQAQNYFFVFGNNNLRKGFDLAIAAYKIYKSRGGKAKFLTMAPSGEVEAIRKTLDDVEVPDVVLVAGISNEERDALYKGAAALLFPSRCEGFGYPVLEAMMQGCPPIAWVNSPALEITNCRELLLQTLDLNEIVESMFTYDTISETDRKQLSAKLIKRAKEFTDFDFGKKFYESMVGMH</sequence>
<dbReference type="EMBL" id="JAUKPO010000013">
    <property type="protein sequence ID" value="MDO1448619.1"/>
    <property type="molecule type" value="Genomic_DNA"/>
</dbReference>
<proteinExistence type="predicted"/>
<dbReference type="InterPro" id="IPR001296">
    <property type="entry name" value="Glyco_trans_1"/>
</dbReference>
<dbReference type="RefSeq" id="WP_302039421.1">
    <property type="nucleotide sequence ID" value="NZ_JAUKPO010000013.1"/>
</dbReference>
<reference evidence="3" key="1">
    <citation type="submission" date="2023-07" db="EMBL/GenBank/DDBJ databases">
        <title>The genome sequence of Rhodocytophaga aerolata KACC 12507.</title>
        <authorList>
            <person name="Zhang X."/>
        </authorList>
    </citation>
    <scope>NUCLEOTIDE SEQUENCE</scope>
    <source>
        <strain evidence="3">KACC 12507</strain>
    </source>
</reference>
<evidence type="ECO:0000313" key="4">
    <source>
        <dbReference type="Proteomes" id="UP001168528"/>
    </source>
</evidence>
<dbReference type="Proteomes" id="UP001168528">
    <property type="component" value="Unassembled WGS sequence"/>
</dbReference>
<gene>
    <name evidence="3" type="ORF">Q0590_20245</name>
</gene>
<dbReference type="PANTHER" id="PTHR46401:SF2">
    <property type="entry name" value="GLYCOSYLTRANSFERASE WBBK-RELATED"/>
    <property type="match status" value="1"/>
</dbReference>
<dbReference type="PANTHER" id="PTHR46401">
    <property type="entry name" value="GLYCOSYLTRANSFERASE WBBK-RELATED"/>
    <property type="match status" value="1"/>
</dbReference>
<dbReference type="SUPFAM" id="SSF53756">
    <property type="entry name" value="UDP-Glycosyltransferase/glycogen phosphorylase"/>
    <property type="match status" value="1"/>
</dbReference>
<dbReference type="GO" id="GO:0016757">
    <property type="term" value="F:glycosyltransferase activity"/>
    <property type="evidence" value="ECO:0007669"/>
    <property type="project" value="UniProtKB-KW"/>
</dbReference>
<comment type="caution">
    <text evidence="3">The sequence shown here is derived from an EMBL/GenBank/DDBJ whole genome shotgun (WGS) entry which is preliminary data.</text>
</comment>
<organism evidence="3 4">
    <name type="scientific">Rhodocytophaga aerolata</name>
    <dbReference type="NCBI Taxonomy" id="455078"/>
    <lineage>
        <taxon>Bacteria</taxon>
        <taxon>Pseudomonadati</taxon>
        <taxon>Bacteroidota</taxon>
        <taxon>Cytophagia</taxon>
        <taxon>Cytophagales</taxon>
        <taxon>Rhodocytophagaceae</taxon>
        <taxon>Rhodocytophaga</taxon>
    </lineage>
</organism>
<keyword evidence="3" id="KW-0328">Glycosyltransferase</keyword>
<evidence type="ECO:0000259" key="2">
    <source>
        <dbReference type="Pfam" id="PF00534"/>
    </source>
</evidence>
<accession>A0ABT8R951</accession>
<name>A0ABT8R951_9BACT</name>
<keyword evidence="1 3" id="KW-0808">Transferase</keyword>
<feature type="domain" description="Glycosyl transferase family 1" evidence="2">
    <location>
        <begin position="208"/>
        <end position="322"/>
    </location>
</feature>
<dbReference type="EC" id="2.4.-.-" evidence="3"/>
<dbReference type="Pfam" id="PF00534">
    <property type="entry name" value="Glycos_transf_1"/>
    <property type="match status" value="1"/>
</dbReference>